<dbReference type="PRINTS" id="PR00035">
    <property type="entry name" value="HTHGNTR"/>
</dbReference>
<dbReference type="SMART" id="SM00345">
    <property type="entry name" value="HTH_GNTR"/>
    <property type="match status" value="1"/>
</dbReference>
<dbReference type="InterPro" id="IPR050679">
    <property type="entry name" value="Bact_HTH_transcr_reg"/>
</dbReference>
<protein>
    <submittedName>
        <fullName evidence="5">DNA-binding GntR family transcriptional regulator</fullName>
    </submittedName>
</protein>
<dbReference type="PROSITE" id="PS50949">
    <property type="entry name" value="HTH_GNTR"/>
    <property type="match status" value="1"/>
</dbReference>
<dbReference type="EMBL" id="JACIDS010000001">
    <property type="protein sequence ID" value="MBB3929810.1"/>
    <property type="molecule type" value="Genomic_DNA"/>
</dbReference>
<proteinExistence type="predicted"/>
<dbReference type="InterPro" id="IPR000524">
    <property type="entry name" value="Tscrpt_reg_HTH_GntR"/>
</dbReference>
<dbReference type="InterPro" id="IPR001034">
    <property type="entry name" value="DeoR_HTH"/>
</dbReference>
<dbReference type="GO" id="GO:0003677">
    <property type="term" value="F:DNA binding"/>
    <property type="evidence" value="ECO:0007669"/>
    <property type="project" value="UniProtKB-KW"/>
</dbReference>
<dbReference type="Gene3D" id="3.40.1410.10">
    <property type="entry name" value="Chorismate lyase-like"/>
    <property type="match status" value="1"/>
</dbReference>
<evidence type="ECO:0000256" key="1">
    <source>
        <dbReference type="ARBA" id="ARBA00023015"/>
    </source>
</evidence>
<dbReference type="InterPro" id="IPR028978">
    <property type="entry name" value="Chorismate_lyase_/UTRA_dom_sf"/>
</dbReference>
<dbReference type="CDD" id="cd07377">
    <property type="entry name" value="WHTH_GntR"/>
    <property type="match status" value="1"/>
</dbReference>
<dbReference type="Pfam" id="PF00392">
    <property type="entry name" value="GntR"/>
    <property type="match status" value="1"/>
</dbReference>
<gene>
    <name evidence="5" type="ORF">GGR25_000829</name>
</gene>
<reference evidence="5 6" key="1">
    <citation type="submission" date="2020-08" db="EMBL/GenBank/DDBJ databases">
        <title>Genomic Encyclopedia of Type Strains, Phase IV (KMG-IV): sequencing the most valuable type-strain genomes for metagenomic binning, comparative biology and taxonomic classification.</title>
        <authorList>
            <person name="Goeker M."/>
        </authorList>
    </citation>
    <scope>NUCLEOTIDE SEQUENCE [LARGE SCALE GENOMIC DNA]</scope>
    <source>
        <strain evidence="5 6">DSM 25966</strain>
    </source>
</reference>
<dbReference type="PRINTS" id="PR00037">
    <property type="entry name" value="HTHLACR"/>
</dbReference>
<evidence type="ECO:0000256" key="2">
    <source>
        <dbReference type="ARBA" id="ARBA00023125"/>
    </source>
</evidence>
<dbReference type="SMART" id="SM00866">
    <property type="entry name" value="UTRA"/>
    <property type="match status" value="1"/>
</dbReference>
<dbReference type="RefSeq" id="WP_183397429.1">
    <property type="nucleotide sequence ID" value="NZ_JACIDS010000001.1"/>
</dbReference>
<organism evidence="5 6">
    <name type="scientific">Kaistia hirudinis</name>
    <dbReference type="NCBI Taxonomy" id="1293440"/>
    <lineage>
        <taxon>Bacteria</taxon>
        <taxon>Pseudomonadati</taxon>
        <taxon>Pseudomonadota</taxon>
        <taxon>Alphaproteobacteria</taxon>
        <taxon>Hyphomicrobiales</taxon>
        <taxon>Kaistiaceae</taxon>
        <taxon>Kaistia</taxon>
    </lineage>
</organism>
<evidence type="ECO:0000256" key="3">
    <source>
        <dbReference type="ARBA" id="ARBA00023163"/>
    </source>
</evidence>
<evidence type="ECO:0000259" key="4">
    <source>
        <dbReference type="PROSITE" id="PS50949"/>
    </source>
</evidence>
<accession>A0A840AI27</accession>
<keyword evidence="1" id="KW-0805">Transcription regulation</keyword>
<dbReference type="PANTHER" id="PTHR44846:SF1">
    <property type="entry name" value="MANNOSYL-D-GLYCERATE TRANSPORT_METABOLISM SYSTEM REPRESSOR MNGR-RELATED"/>
    <property type="match status" value="1"/>
</dbReference>
<dbReference type="PANTHER" id="PTHR44846">
    <property type="entry name" value="MANNOSYL-D-GLYCERATE TRANSPORT/METABOLISM SYSTEM REPRESSOR MNGR-RELATED"/>
    <property type="match status" value="1"/>
</dbReference>
<comment type="caution">
    <text evidence="5">The sequence shown here is derived from an EMBL/GenBank/DDBJ whole genome shotgun (WGS) entry which is preliminary data.</text>
</comment>
<dbReference type="Gene3D" id="1.10.10.10">
    <property type="entry name" value="Winged helix-like DNA-binding domain superfamily/Winged helix DNA-binding domain"/>
    <property type="match status" value="1"/>
</dbReference>
<dbReference type="InterPro" id="IPR036388">
    <property type="entry name" value="WH-like_DNA-bd_sf"/>
</dbReference>
<keyword evidence="2 5" id="KW-0238">DNA-binding</keyword>
<sequence length="247" mass="27621">MNAAHQTGTPIYKQVAMHIISEISAHEAKAGARLPSEDALSELFGVTRTTVRRSIGDLVQKGLLTKVHGGGTFFRGTSVIEQPLASSFISFSEALDDLNLNFETSVIEARRINRPSETVRTRLEQDGPVHFLRRLRSVDERPVMLVDTYVPVREFPNLLDHDFSHCRLFAVFAKDYGVEVSHGTRTFSAIAATAEIARFLGVSVSDPLLYAEQTARRSDERPVEISNIWFSGRHFKLIANLSRPKNE</sequence>
<dbReference type="AlphaFoldDB" id="A0A840AI27"/>
<dbReference type="InterPro" id="IPR011663">
    <property type="entry name" value="UTRA"/>
</dbReference>
<feature type="domain" description="HTH gntR-type" evidence="4">
    <location>
        <begin position="9"/>
        <end position="77"/>
    </location>
</feature>
<dbReference type="GO" id="GO:0003700">
    <property type="term" value="F:DNA-binding transcription factor activity"/>
    <property type="evidence" value="ECO:0007669"/>
    <property type="project" value="InterPro"/>
</dbReference>
<dbReference type="SUPFAM" id="SSF64288">
    <property type="entry name" value="Chorismate lyase-like"/>
    <property type="match status" value="1"/>
</dbReference>
<keyword evidence="6" id="KW-1185">Reference proteome</keyword>
<name>A0A840AI27_9HYPH</name>
<evidence type="ECO:0000313" key="6">
    <source>
        <dbReference type="Proteomes" id="UP000553963"/>
    </source>
</evidence>
<dbReference type="GO" id="GO:0045892">
    <property type="term" value="P:negative regulation of DNA-templated transcription"/>
    <property type="evidence" value="ECO:0007669"/>
    <property type="project" value="TreeGrafter"/>
</dbReference>
<keyword evidence="3" id="KW-0804">Transcription</keyword>
<evidence type="ECO:0000313" key="5">
    <source>
        <dbReference type="EMBL" id="MBB3929810.1"/>
    </source>
</evidence>
<dbReference type="Pfam" id="PF07702">
    <property type="entry name" value="UTRA"/>
    <property type="match status" value="1"/>
</dbReference>
<dbReference type="InterPro" id="IPR036390">
    <property type="entry name" value="WH_DNA-bd_sf"/>
</dbReference>
<dbReference type="SUPFAM" id="SSF46785">
    <property type="entry name" value="Winged helix' DNA-binding domain"/>
    <property type="match status" value="1"/>
</dbReference>
<dbReference type="Proteomes" id="UP000553963">
    <property type="component" value="Unassembled WGS sequence"/>
</dbReference>